<dbReference type="InterPro" id="IPR050117">
    <property type="entry name" value="MAPK"/>
</dbReference>
<comment type="similarity">
    <text evidence="1">Belongs to the sirtuin family. Class I subfamily.</text>
</comment>
<feature type="active site" description="Proton acceptor" evidence="9">
    <location>
        <position position="1129"/>
    </location>
</feature>
<dbReference type="InterPro" id="IPR003000">
    <property type="entry name" value="Sirtuin"/>
</dbReference>
<dbReference type="InterPro" id="IPR008271">
    <property type="entry name" value="Ser/Thr_kinase_AS"/>
</dbReference>
<dbReference type="PROSITE" id="PS00107">
    <property type="entry name" value="PROTEIN_KINASE_ATP"/>
    <property type="match status" value="1"/>
</dbReference>
<dbReference type="InterPro" id="IPR029035">
    <property type="entry name" value="DHS-like_NAD/FAD-binding_dom"/>
</dbReference>
<sequence>MTVAYDTSYRGWPASSQSLVCLEDKFEIVKDIGDGSFGSVALGRTRGAGAHIVRRGTMVAIKTMKKTFETFSQCMELREVIFLKSLPNHPHLVPAYDIFLDPLSRKLHIVMEYMDGNLYQLMKARDHKYLDVASVKSILFQILSGLEHIHEHNFFHRDIKPENILVSTSAPDNGTSFKRYSSLVTPPSTPPSYSIKIADFGLARETYSRVPYTTYVSTRWYRAPEVLLRAGEYSAPVDIWAIGAMAVEIATLKPLFPGGNEVDQVWRVCEIMGSPGSWVNKHNQKVGGGEWKDGIKLAQKLGFSFPKMAPHSLETVLPAPTWPASLAHFVTWCLMWDPKTRPTSRQALEHEFFADALDPLRPKSSSTSRILGRKSSNIGTVAENGDGTHVLTTKSSSWFRKSLGPKEAAPPAVPEHVQAVQNSSPRPAPIHANTSDVASTISTKARPGATKRATWTNGANANAAPIPILPSIRPVSPLPDAATAQADTRRPEQAEERQGKKLGRQLSVNSQGNHYADVHRQEAERALNGDAGLKSPTGSQRESFFSHLRKRARRLSGRNQGIATPTAEDVEANAGCAPWTTSNRQSTHEPQAIAPLASDPSADPGFAELDRALQSVRYSLDTTVHASHTPPKYPIRISSNPALKRHHSLPNGEGRQSPVLASNVPMASRTRRSVRYPNPSHRYETPDEEDELLDEAITSAHKAATRLDVHGGNTNAGTYQPSRPMIPHVTSDPCFSAPYLTPSPSKDHNGVSFGSHEYTPTKPVDIPAMRTQKHGNINPGWPTPPYDENDWAAAAAASIFATQAAYRSDLGQAFPTGKYSTLALQKSTAFLGMRVPTISNWALREKCLATHRSQLKRKHHEIVDLTADDEETIRAAPGVQRGQEVQDALQRSLGDAEDESESDDEDGSMFEDYLDHFELDPYVLEEGSNDGLSQERAAALCTELRQTQPGLFIEKYLASSAMSPRQLGTAFGIDPELDVDDDIYMRILGKAVFRAHQKRQKLVQHNTIDDAAQLLHRSRKIMVITGAGISTSLGIPDFRSKGTGFYDKVQSLGYSEGEEVFDIIEFDRDPSIFYSLAGDILPDLKRFSPTHAFIKLLQDKGRLQTNYTQNIDNLEELAGIDRKRLIQCHGSFATASCRKCGNRVPGSAIFADLRAKRVARCKRCAEEIAKQAKQPKALQIPTKKKPSNFKLRKNDWESSSEEEDDDVPEPGVMKPDITFFHEKLPDTFFDRFTEQDSKDVDLVVVIGTSLKVAPVSEMPNHLPPEVPHIFISREPIEHVNFDIQLLGECDHIVYELCRRAQWNLRHEMIPKGFQVVVAPVEGSTYRWTVTPAGKKEGPTAQRPSKAAGTA</sequence>
<keyword evidence="9" id="KW-0862">Zinc</keyword>
<protein>
    <recommendedName>
        <fullName evidence="16">Protein kinase domain-containing protein</fullName>
    </recommendedName>
</protein>
<dbReference type="InterPro" id="IPR026591">
    <property type="entry name" value="Sirtuin_cat_small_dom_sf"/>
</dbReference>
<keyword evidence="2" id="KW-0723">Serine/threonine-protein kinase</keyword>
<dbReference type="GO" id="GO:0005524">
    <property type="term" value="F:ATP binding"/>
    <property type="evidence" value="ECO:0007669"/>
    <property type="project" value="UniProtKB-UniRule"/>
</dbReference>
<dbReference type="Pfam" id="PF02146">
    <property type="entry name" value="SIR2"/>
    <property type="match status" value="1"/>
</dbReference>
<dbReference type="Gene3D" id="3.30.1600.10">
    <property type="entry name" value="SIR2/SIRT2 'Small Domain"/>
    <property type="match status" value="1"/>
</dbReference>
<dbReference type="PROSITE" id="PS50305">
    <property type="entry name" value="SIRTUIN"/>
    <property type="match status" value="1"/>
</dbReference>
<dbReference type="Proteomes" id="UP000309340">
    <property type="component" value="Unassembled WGS sequence"/>
</dbReference>
<evidence type="ECO:0000256" key="4">
    <source>
        <dbReference type="ARBA" id="ARBA00022741"/>
    </source>
</evidence>
<dbReference type="SMART" id="SM00220">
    <property type="entry name" value="S_TKc"/>
    <property type="match status" value="1"/>
</dbReference>
<evidence type="ECO:0000256" key="9">
    <source>
        <dbReference type="PROSITE-ProRule" id="PRU00236"/>
    </source>
</evidence>
<evidence type="ECO:0000256" key="11">
    <source>
        <dbReference type="SAM" id="MobiDB-lite"/>
    </source>
</evidence>
<reference evidence="14 15" key="1">
    <citation type="submission" date="2017-03" db="EMBL/GenBank/DDBJ databases">
        <title>Genomes of endolithic fungi from Antarctica.</title>
        <authorList>
            <person name="Coleine C."/>
            <person name="Masonjones S."/>
            <person name="Stajich J.E."/>
        </authorList>
    </citation>
    <scope>NUCLEOTIDE SEQUENCE [LARGE SCALE GENOMIC DNA]</scope>
    <source>
        <strain evidence="14 15">CCFEE 5184</strain>
    </source>
</reference>
<evidence type="ECO:0000256" key="6">
    <source>
        <dbReference type="ARBA" id="ARBA00023027"/>
    </source>
</evidence>
<keyword evidence="4 10" id="KW-0547">Nucleotide-binding</keyword>
<feature type="region of interest" description="Disordered" evidence="11">
    <location>
        <begin position="401"/>
        <end position="510"/>
    </location>
</feature>
<feature type="compositionally biased region" description="Basic residues" evidence="11">
    <location>
        <begin position="1182"/>
        <end position="1191"/>
    </location>
</feature>
<dbReference type="InterPro" id="IPR000719">
    <property type="entry name" value="Prot_kinase_dom"/>
</dbReference>
<evidence type="ECO:0000256" key="7">
    <source>
        <dbReference type="ARBA" id="ARBA00047919"/>
    </source>
</evidence>
<dbReference type="Pfam" id="PF00069">
    <property type="entry name" value="Pkinase"/>
    <property type="match status" value="1"/>
</dbReference>
<evidence type="ECO:0000256" key="3">
    <source>
        <dbReference type="ARBA" id="ARBA00022679"/>
    </source>
</evidence>
<evidence type="ECO:0000313" key="14">
    <source>
        <dbReference type="EMBL" id="TKA80438.1"/>
    </source>
</evidence>
<dbReference type="InterPro" id="IPR011009">
    <property type="entry name" value="Kinase-like_dom_sf"/>
</dbReference>
<feature type="domain" description="Deacetylase sirtuin-type" evidence="13">
    <location>
        <begin position="1001"/>
        <end position="1303"/>
    </location>
</feature>
<dbReference type="InterPro" id="IPR026590">
    <property type="entry name" value="Ssirtuin_cat_dom"/>
</dbReference>
<dbReference type="STRING" id="329884.A0A4U0XX05"/>
<feature type="compositionally biased region" description="Acidic residues" evidence="11">
    <location>
        <begin position="895"/>
        <end position="907"/>
    </location>
</feature>
<keyword evidence="15" id="KW-1185">Reference proteome</keyword>
<feature type="domain" description="Protein kinase" evidence="12">
    <location>
        <begin position="26"/>
        <end position="353"/>
    </location>
</feature>
<evidence type="ECO:0000256" key="2">
    <source>
        <dbReference type="ARBA" id="ARBA00022527"/>
    </source>
</evidence>
<dbReference type="InterPro" id="IPR017441">
    <property type="entry name" value="Protein_kinase_ATP_BS"/>
</dbReference>
<feature type="region of interest" description="Disordered" evidence="11">
    <location>
        <begin position="1329"/>
        <end position="1350"/>
    </location>
</feature>
<dbReference type="Gene3D" id="3.40.50.1220">
    <property type="entry name" value="TPP-binding domain"/>
    <property type="match status" value="1"/>
</dbReference>
<dbReference type="GO" id="GO:0070403">
    <property type="term" value="F:NAD+ binding"/>
    <property type="evidence" value="ECO:0007669"/>
    <property type="project" value="InterPro"/>
</dbReference>
<feature type="binding site" evidence="10">
    <location>
        <position position="62"/>
    </location>
    <ligand>
        <name>ATP</name>
        <dbReference type="ChEBI" id="CHEBI:30616"/>
    </ligand>
</feature>
<feature type="compositionally biased region" description="Basic and acidic residues" evidence="11">
    <location>
        <begin position="487"/>
        <end position="499"/>
    </location>
</feature>
<feature type="binding site" evidence="9">
    <location>
        <position position="1137"/>
    </location>
    <ligand>
        <name>Zn(2+)</name>
        <dbReference type="ChEBI" id="CHEBI:29105"/>
    </ligand>
</feature>
<keyword evidence="3" id="KW-0808">Transferase</keyword>
<evidence type="ECO:0000259" key="12">
    <source>
        <dbReference type="PROSITE" id="PS50011"/>
    </source>
</evidence>
<feature type="binding site" evidence="9">
    <location>
        <position position="1164"/>
    </location>
    <ligand>
        <name>Zn(2+)</name>
        <dbReference type="ChEBI" id="CHEBI:29105"/>
    </ligand>
</feature>
<evidence type="ECO:0000256" key="8">
    <source>
        <dbReference type="ARBA" id="ARBA00048130"/>
    </source>
</evidence>
<dbReference type="Gene3D" id="3.30.200.20">
    <property type="entry name" value="Phosphorylase Kinase, domain 1"/>
    <property type="match status" value="1"/>
</dbReference>
<evidence type="ECO:0000259" key="13">
    <source>
        <dbReference type="PROSITE" id="PS50305"/>
    </source>
</evidence>
<feature type="compositionally biased region" description="Acidic residues" evidence="11">
    <location>
        <begin position="1198"/>
        <end position="1208"/>
    </location>
</feature>
<dbReference type="GO" id="GO:0004707">
    <property type="term" value="F:MAP kinase activity"/>
    <property type="evidence" value="ECO:0007669"/>
    <property type="project" value="UniProtKB-EC"/>
</dbReference>
<feature type="region of interest" description="Disordered" evidence="11">
    <location>
        <begin position="625"/>
        <end position="687"/>
    </location>
</feature>
<comment type="caution">
    <text evidence="14">The sequence shown here is derived from an EMBL/GenBank/DDBJ whole genome shotgun (WGS) entry which is preliminary data.</text>
</comment>
<gene>
    <name evidence="14" type="ORF">B0A55_03388</name>
</gene>
<dbReference type="SUPFAM" id="SSF56112">
    <property type="entry name" value="Protein kinase-like (PK-like)"/>
    <property type="match status" value="1"/>
</dbReference>
<dbReference type="PANTHER" id="PTHR24055">
    <property type="entry name" value="MITOGEN-ACTIVATED PROTEIN KINASE"/>
    <property type="match status" value="1"/>
</dbReference>
<keyword evidence="6" id="KW-0520">NAD</keyword>
<evidence type="ECO:0000256" key="1">
    <source>
        <dbReference type="ARBA" id="ARBA00006924"/>
    </source>
</evidence>
<feature type="region of interest" description="Disordered" evidence="11">
    <location>
        <begin position="1175"/>
        <end position="1211"/>
    </location>
</feature>
<feature type="binding site" evidence="9">
    <location>
        <position position="1161"/>
    </location>
    <ligand>
        <name>Zn(2+)</name>
        <dbReference type="ChEBI" id="CHEBI:29105"/>
    </ligand>
</feature>
<evidence type="ECO:0000313" key="15">
    <source>
        <dbReference type="Proteomes" id="UP000309340"/>
    </source>
</evidence>
<keyword evidence="9" id="KW-0479">Metal-binding</keyword>
<dbReference type="OrthoDB" id="2158884at2759"/>
<feature type="compositionally biased region" description="Low complexity" evidence="11">
    <location>
        <begin position="457"/>
        <end position="466"/>
    </location>
</feature>
<proteinExistence type="inferred from homology"/>
<evidence type="ECO:0000256" key="10">
    <source>
        <dbReference type="PROSITE-ProRule" id="PRU10141"/>
    </source>
</evidence>
<comment type="catalytic activity">
    <reaction evidence="7">
        <text>L-threonyl-[protein] + ATP = O-phospho-L-threonyl-[protein] + ADP + H(+)</text>
        <dbReference type="Rhea" id="RHEA:46608"/>
        <dbReference type="Rhea" id="RHEA-COMP:11060"/>
        <dbReference type="Rhea" id="RHEA-COMP:11605"/>
        <dbReference type="ChEBI" id="CHEBI:15378"/>
        <dbReference type="ChEBI" id="CHEBI:30013"/>
        <dbReference type="ChEBI" id="CHEBI:30616"/>
        <dbReference type="ChEBI" id="CHEBI:61977"/>
        <dbReference type="ChEBI" id="CHEBI:456216"/>
        <dbReference type="EC" id="2.7.11.24"/>
    </reaction>
    <physiologicalReaction direction="left-to-right" evidence="7">
        <dbReference type="Rhea" id="RHEA:46609"/>
    </physiologicalReaction>
</comment>
<dbReference type="FunFam" id="3.30.200.20:FF:000233">
    <property type="entry name" value="Meiosis induction protein kinase"/>
    <property type="match status" value="1"/>
</dbReference>
<dbReference type="PROSITE" id="PS50011">
    <property type="entry name" value="PROTEIN_KINASE_DOM"/>
    <property type="match status" value="1"/>
</dbReference>
<dbReference type="FunFam" id="1.10.510.10:FF:000314">
    <property type="entry name" value="Serine threonine-protein kinase mak"/>
    <property type="match status" value="1"/>
</dbReference>
<dbReference type="GO" id="GO:0046872">
    <property type="term" value="F:metal ion binding"/>
    <property type="evidence" value="ECO:0007669"/>
    <property type="project" value="UniProtKB-KW"/>
</dbReference>
<evidence type="ECO:0000256" key="5">
    <source>
        <dbReference type="ARBA" id="ARBA00022840"/>
    </source>
</evidence>
<organism evidence="14 15">
    <name type="scientific">Friedmanniomyces simplex</name>
    <dbReference type="NCBI Taxonomy" id="329884"/>
    <lineage>
        <taxon>Eukaryota</taxon>
        <taxon>Fungi</taxon>
        <taxon>Dikarya</taxon>
        <taxon>Ascomycota</taxon>
        <taxon>Pezizomycotina</taxon>
        <taxon>Dothideomycetes</taxon>
        <taxon>Dothideomycetidae</taxon>
        <taxon>Mycosphaerellales</taxon>
        <taxon>Teratosphaeriaceae</taxon>
        <taxon>Friedmanniomyces</taxon>
    </lineage>
</organism>
<keyword evidence="5 10" id="KW-0067">ATP-binding</keyword>
<name>A0A4U0XX05_9PEZI</name>
<dbReference type="CDD" id="cd07830">
    <property type="entry name" value="STKc_MAK_like"/>
    <property type="match status" value="1"/>
</dbReference>
<dbReference type="EMBL" id="NAJQ01000070">
    <property type="protein sequence ID" value="TKA80438.1"/>
    <property type="molecule type" value="Genomic_DNA"/>
</dbReference>
<keyword evidence="2" id="KW-0418">Kinase</keyword>
<accession>A0A4U0XX05</accession>
<feature type="region of interest" description="Disordered" evidence="11">
    <location>
        <begin position="879"/>
        <end position="907"/>
    </location>
</feature>
<dbReference type="SUPFAM" id="SSF52467">
    <property type="entry name" value="DHS-like NAD/FAD-binding domain"/>
    <property type="match status" value="1"/>
</dbReference>
<dbReference type="Gene3D" id="1.10.510.10">
    <property type="entry name" value="Transferase(Phosphotransferase) domain 1"/>
    <property type="match status" value="1"/>
</dbReference>
<feature type="compositionally biased region" description="Polar residues" evidence="11">
    <location>
        <begin position="432"/>
        <end position="443"/>
    </location>
</feature>
<comment type="catalytic activity">
    <reaction evidence="8">
        <text>L-seryl-[protein] + ATP = O-phospho-L-seryl-[protein] + ADP + H(+)</text>
        <dbReference type="Rhea" id="RHEA:17989"/>
        <dbReference type="Rhea" id="RHEA-COMP:9863"/>
        <dbReference type="Rhea" id="RHEA-COMP:11604"/>
        <dbReference type="ChEBI" id="CHEBI:15378"/>
        <dbReference type="ChEBI" id="CHEBI:29999"/>
        <dbReference type="ChEBI" id="CHEBI:30616"/>
        <dbReference type="ChEBI" id="CHEBI:83421"/>
        <dbReference type="ChEBI" id="CHEBI:456216"/>
        <dbReference type="EC" id="2.7.11.24"/>
    </reaction>
    <physiologicalReaction direction="left-to-right" evidence="8">
        <dbReference type="Rhea" id="RHEA:17990"/>
    </physiologicalReaction>
</comment>
<feature type="binding site" evidence="9">
    <location>
        <position position="1140"/>
    </location>
    <ligand>
        <name>Zn(2+)</name>
        <dbReference type="ChEBI" id="CHEBI:29105"/>
    </ligand>
</feature>
<dbReference type="PROSITE" id="PS00108">
    <property type="entry name" value="PROTEIN_KINASE_ST"/>
    <property type="match status" value="1"/>
</dbReference>
<evidence type="ECO:0008006" key="16">
    <source>
        <dbReference type="Google" id="ProtNLM"/>
    </source>
</evidence>